<evidence type="ECO:0000313" key="4">
    <source>
        <dbReference type="Proteomes" id="UP001155500"/>
    </source>
</evidence>
<dbReference type="Gene3D" id="3.30.70.970">
    <property type="entry name" value="RraB-like"/>
    <property type="match status" value="1"/>
</dbReference>
<sequence>METDKTLDELNDTLSMIQNWKVYRSIINHNECIFSVNLAIADIFKDTAFSSVVQFSLTYDVEDTNSDGLPDIAQADILIDKMVKIITQLNALPDTLYSGHVIGNGKNEIYFYTNYAKEVIDILNGFDSITDIKQQQDPQASIYFDFLLPSPLELKLNATEEILTILQTNGDDLSERRPVEHIFHFKNEDSLQRFIDNFNTNFFDFFDLQHGIEEEEPEQEEDNKTAKTPIYVATLTNEMTLDDRDIFHFVEQFNILADRFDGEYIGWMSKETKSTQQALH</sequence>
<comment type="caution">
    <text evidence="3">The sequence shown here is derived from an EMBL/GenBank/DDBJ whole genome shotgun (WGS) entry which is preliminary data.</text>
</comment>
<feature type="domain" description="DUF695" evidence="1">
    <location>
        <begin position="18"/>
        <end position="148"/>
    </location>
</feature>
<gene>
    <name evidence="3" type="ORF">A6A20_12170</name>
</gene>
<reference evidence="3" key="1">
    <citation type="submission" date="2016-03" db="EMBL/GenBank/DDBJ databases">
        <title>Co-evolution between Pasteurellaceae and their hosts.</title>
        <authorList>
            <person name="Hansen M.J."/>
            <person name="Bojesen A.M."/>
            <person name="Planet P."/>
        </authorList>
    </citation>
    <scope>NUCLEOTIDE SEQUENCE</scope>
    <source>
        <strain evidence="3">146/S8/89</strain>
    </source>
</reference>
<dbReference type="Pfam" id="PF05117">
    <property type="entry name" value="DUF695"/>
    <property type="match status" value="1"/>
</dbReference>
<dbReference type="SUPFAM" id="SSF89946">
    <property type="entry name" value="Hypothetical protein VC0424"/>
    <property type="match status" value="1"/>
</dbReference>
<dbReference type="InterPro" id="IPR009671">
    <property type="entry name" value="RraB_dom"/>
</dbReference>
<dbReference type="AlphaFoldDB" id="A0A9X4SMP3"/>
<accession>A0A9X4SMP3</accession>
<feature type="domain" description="Regulator of ribonuclease activity B" evidence="2">
    <location>
        <begin position="157"/>
        <end position="267"/>
    </location>
</feature>
<dbReference type="Proteomes" id="UP001155500">
    <property type="component" value="Unassembled WGS sequence"/>
</dbReference>
<dbReference type="NCBIfam" id="TIGR01619">
    <property type="entry name" value="hyp_HI0040"/>
    <property type="match status" value="1"/>
</dbReference>
<dbReference type="RefSeq" id="WP_279573693.1">
    <property type="nucleotide sequence ID" value="NZ_LWID01000001.1"/>
</dbReference>
<protein>
    <submittedName>
        <fullName evidence="3">Uncharacterized protein</fullName>
    </submittedName>
</protein>
<evidence type="ECO:0000313" key="3">
    <source>
        <dbReference type="EMBL" id="MDG6896353.1"/>
    </source>
</evidence>
<name>A0A9X4SMP3_9PAST</name>
<dbReference type="InterPro" id="IPR016097">
    <property type="entry name" value="DUF695"/>
</dbReference>
<evidence type="ECO:0000259" key="2">
    <source>
        <dbReference type="Pfam" id="PF06877"/>
    </source>
</evidence>
<dbReference type="InterPro" id="IPR006506">
    <property type="entry name" value="CHP01619"/>
</dbReference>
<dbReference type="EMBL" id="LWID01000001">
    <property type="protein sequence ID" value="MDG6896353.1"/>
    <property type="molecule type" value="Genomic_DNA"/>
</dbReference>
<dbReference type="Pfam" id="PF06877">
    <property type="entry name" value="RraB"/>
    <property type="match status" value="1"/>
</dbReference>
<organism evidence="3 4">
    <name type="scientific">Volucribacter amazonae</name>
    <dbReference type="NCBI Taxonomy" id="256731"/>
    <lineage>
        <taxon>Bacteria</taxon>
        <taxon>Pseudomonadati</taxon>
        <taxon>Pseudomonadota</taxon>
        <taxon>Gammaproteobacteria</taxon>
        <taxon>Pasteurellales</taxon>
        <taxon>Pasteurellaceae</taxon>
        <taxon>Volucribacter</taxon>
    </lineage>
</organism>
<evidence type="ECO:0000259" key="1">
    <source>
        <dbReference type="Pfam" id="PF05117"/>
    </source>
</evidence>
<dbReference type="InterPro" id="IPR036701">
    <property type="entry name" value="RraB-like_sf"/>
</dbReference>
<proteinExistence type="predicted"/>
<keyword evidence="4" id="KW-1185">Reference proteome</keyword>